<gene>
    <name evidence="1" type="ORF">H2198_002833</name>
</gene>
<reference evidence="1" key="1">
    <citation type="submission" date="2022-10" db="EMBL/GenBank/DDBJ databases">
        <title>Culturing micro-colonial fungi from biological soil crusts in the Mojave desert and describing Neophaeococcomyces mojavensis, and introducing the new genera and species Taxawa tesnikishii.</title>
        <authorList>
            <person name="Kurbessoian T."/>
            <person name="Stajich J.E."/>
        </authorList>
    </citation>
    <scope>NUCLEOTIDE SEQUENCE</scope>
    <source>
        <strain evidence="1">JES_112</strain>
    </source>
</reference>
<organism evidence="1 2">
    <name type="scientific">Neophaeococcomyces mojaviensis</name>
    <dbReference type="NCBI Taxonomy" id="3383035"/>
    <lineage>
        <taxon>Eukaryota</taxon>
        <taxon>Fungi</taxon>
        <taxon>Dikarya</taxon>
        <taxon>Ascomycota</taxon>
        <taxon>Pezizomycotina</taxon>
        <taxon>Eurotiomycetes</taxon>
        <taxon>Chaetothyriomycetidae</taxon>
        <taxon>Chaetothyriales</taxon>
        <taxon>Chaetothyriales incertae sedis</taxon>
        <taxon>Neophaeococcomyces</taxon>
    </lineage>
</organism>
<proteinExistence type="predicted"/>
<evidence type="ECO:0000313" key="1">
    <source>
        <dbReference type="EMBL" id="KAJ9659943.1"/>
    </source>
</evidence>
<sequence length="284" mass="30835">MSQPQPQQVLTRGANDALVKGQTRYMDTATAYDLWSEVYDTDGNFLQALDTIQMRTLLPRAASLLSETPQSMPQNQPKEDSTTLSWKAVDLGCGTGRNTLGLLDIPSIGEIVALDLSPKMLDVARQRCQAHVSSSSSAPAAAPRIHFDVFDMIRADSLPSPATNADLVVSTLVLEHVPLDVFFQTVAALLRPGGLLLLTNMHAEMGNISQAGFVDPKTGDKIRPVSYPHTVADTVEEAKKHRLEVIDGLSELAVDENMVESLGPRGKKWVGIKVWYGGICRKTG</sequence>
<dbReference type="EMBL" id="JAPDRQ010000035">
    <property type="protein sequence ID" value="KAJ9659943.1"/>
    <property type="molecule type" value="Genomic_DNA"/>
</dbReference>
<comment type="caution">
    <text evidence="1">The sequence shown here is derived from an EMBL/GenBank/DDBJ whole genome shotgun (WGS) entry which is preliminary data.</text>
</comment>
<name>A0ACC3AD01_9EURO</name>
<protein>
    <submittedName>
        <fullName evidence="1">Uncharacterized protein</fullName>
    </submittedName>
</protein>
<accession>A0ACC3AD01</accession>
<keyword evidence="2" id="KW-1185">Reference proteome</keyword>
<dbReference type="Proteomes" id="UP001172386">
    <property type="component" value="Unassembled WGS sequence"/>
</dbReference>
<evidence type="ECO:0000313" key="2">
    <source>
        <dbReference type="Proteomes" id="UP001172386"/>
    </source>
</evidence>